<name>A0A9P5PME5_9AGAR</name>
<comment type="caution">
    <text evidence="2">The sequence shown here is derived from an EMBL/GenBank/DDBJ whole genome shotgun (WGS) entry which is preliminary data.</text>
</comment>
<gene>
    <name evidence="2" type="ORF">BDP27DRAFT_1366096</name>
</gene>
<reference evidence="2" key="1">
    <citation type="submission" date="2020-11" db="EMBL/GenBank/DDBJ databases">
        <authorList>
            <consortium name="DOE Joint Genome Institute"/>
            <person name="Ahrendt S."/>
            <person name="Riley R."/>
            <person name="Andreopoulos W."/>
            <person name="Labutti K."/>
            <person name="Pangilinan J."/>
            <person name="Ruiz-Duenas F.J."/>
            <person name="Barrasa J.M."/>
            <person name="Sanchez-Garcia M."/>
            <person name="Camarero S."/>
            <person name="Miyauchi S."/>
            <person name="Serrano A."/>
            <person name="Linde D."/>
            <person name="Babiker R."/>
            <person name="Drula E."/>
            <person name="Ayuso-Fernandez I."/>
            <person name="Pacheco R."/>
            <person name="Padilla G."/>
            <person name="Ferreira P."/>
            <person name="Barriuso J."/>
            <person name="Kellner H."/>
            <person name="Castanera R."/>
            <person name="Alfaro M."/>
            <person name="Ramirez L."/>
            <person name="Pisabarro A.G."/>
            <person name="Kuo A."/>
            <person name="Tritt A."/>
            <person name="Lipzen A."/>
            <person name="He G."/>
            <person name="Yan M."/>
            <person name="Ng V."/>
            <person name="Cullen D."/>
            <person name="Martin F."/>
            <person name="Rosso M.-N."/>
            <person name="Henrissat B."/>
            <person name="Hibbett D."/>
            <person name="Martinez A.T."/>
            <person name="Grigoriev I.V."/>
        </authorList>
    </citation>
    <scope>NUCLEOTIDE SEQUENCE</scope>
    <source>
        <strain evidence="2">AH 40177</strain>
    </source>
</reference>
<dbReference type="Proteomes" id="UP000772434">
    <property type="component" value="Unassembled WGS sequence"/>
</dbReference>
<accession>A0A9P5PME5</accession>
<feature type="signal peptide" evidence="1">
    <location>
        <begin position="1"/>
        <end position="20"/>
    </location>
</feature>
<protein>
    <submittedName>
        <fullName evidence="2">Uncharacterized protein</fullName>
    </submittedName>
</protein>
<proteinExistence type="predicted"/>
<keyword evidence="3" id="KW-1185">Reference proteome</keyword>
<organism evidence="2 3">
    <name type="scientific">Rhodocollybia butyracea</name>
    <dbReference type="NCBI Taxonomy" id="206335"/>
    <lineage>
        <taxon>Eukaryota</taxon>
        <taxon>Fungi</taxon>
        <taxon>Dikarya</taxon>
        <taxon>Basidiomycota</taxon>
        <taxon>Agaricomycotina</taxon>
        <taxon>Agaricomycetes</taxon>
        <taxon>Agaricomycetidae</taxon>
        <taxon>Agaricales</taxon>
        <taxon>Marasmiineae</taxon>
        <taxon>Omphalotaceae</taxon>
        <taxon>Rhodocollybia</taxon>
    </lineage>
</organism>
<feature type="chain" id="PRO_5040487259" evidence="1">
    <location>
        <begin position="21"/>
        <end position="135"/>
    </location>
</feature>
<dbReference type="EMBL" id="JADNRY010000097">
    <property type="protein sequence ID" value="KAF9065827.1"/>
    <property type="molecule type" value="Genomic_DNA"/>
</dbReference>
<dbReference type="AlphaFoldDB" id="A0A9P5PME5"/>
<evidence type="ECO:0000256" key="1">
    <source>
        <dbReference type="SAM" id="SignalP"/>
    </source>
</evidence>
<evidence type="ECO:0000313" key="3">
    <source>
        <dbReference type="Proteomes" id="UP000772434"/>
    </source>
</evidence>
<keyword evidence="1" id="KW-0732">Signal</keyword>
<evidence type="ECO:0000313" key="2">
    <source>
        <dbReference type="EMBL" id="KAF9065827.1"/>
    </source>
</evidence>
<sequence>MFSPMKIIAIVFLAAVHANASSYSISYYSDGGCSDLIGTSGSDNFSKNGCYQDHRVERCDDSYLGRPTQIATTTSGRFRHNAQEETHAFPLPELIRLGSKWGVFEISTVPEPYLDLRTLDVCDCFNRLDVETSGK</sequence>